<dbReference type="GO" id="GO:0005198">
    <property type="term" value="F:structural molecule activity"/>
    <property type="evidence" value="ECO:0007669"/>
    <property type="project" value="UniProtKB-UniRule"/>
</dbReference>
<dbReference type="Pfam" id="PF00669">
    <property type="entry name" value="Flagellin_N"/>
    <property type="match status" value="1"/>
</dbReference>
<keyword evidence="3 4" id="KW-0975">Bacterial flagellum</keyword>
<dbReference type="PANTHER" id="PTHR42792:SF2">
    <property type="entry name" value="FLAGELLIN"/>
    <property type="match status" value="1"/>
</dbReference>
<dbReference type="Proteomes" id="UP000604481">
    <property type="component" value="Unassembled WGS sequence"/>
</dbReference>
<dbReference type="InterPro" id="IPR001492">
    <property type="entry name" value="Flagellin"/>
</dbReference>
<dbReference type="PRINTS" id="PR00207">
    <property type="entry name" value="FLAGELLIN"/>
</dbReference>
<feature type="domain" description="Flagellin C-terminal" evidence="6">
    <location>
        <begin position="403"/>
        <end position="487"/>
    </location>
</feature>
<evidence type="ECO:0000256" key="3">
    <source>
        <dbReference type="ARBA" id="ARBA00023143"/>
    </source>
</evidence>
<keyword evidence="2 4" id="KW-0964">Secreted</keyword>
<dbReference type="Gene3D" id="6.10.10.10">
    <property type="entry name" value="Flagellar export chaperone, C-terminal domain"/>
    <property type="match status" value="1"/>
</dbReference>
<keyword evidence="7" id="KW-0969">Cilium</keyword>
<evidence type="ECO:0000313" key="7">
    <source>
        <dbReference type="EMBL" id="MBE9608823.1"/>
    </source>
</evidence>
<dbReference type="Pfam" id="PF00700">
    <property type="entry name" value="Flagellin_C"/>
    <property type="match status" value="1"/>
</dbReference>
<comment type="subcellular location">
    <subcellularLocation>
        <location evidence="4">Secreted</location>
    </subcellularLocation>
    <subcellularLocation>
        <location evidence="4">Bacterial flagellum</location>
    </subcellularLocation>
</comment>
<dbReference type="Gene3D" id="6.10.280.190">
    <property type="match status" value="1"/>
</dbReference>
<reference evidence="7 8" key="1">
    <citation type="submission" date="2020-10" db="EMBL/GenBank/DDBJ databases">
        <title>The genome sequence of Chitinilyticum litopenaei 4Y14.</title>
        <authorList>
            <person name="Liu Y."/>
        </authorList>
    </citation>
    <scope>NUCLEOTIDE SEQUENCE [LARGE SCALE GENOMIC DNA]</scope>
    <source>
        <strain evidence="7 8">4Y14</strain>
    </source>
</reference>
<keyword evidence="8" id="KW-1185">Reference proteome</keyword>
<proteinExistence type="inferred from homology"/>
<dbReference type="Pfam" id="PF07196">
    <property type="entry name" value="Flagellin_IN"/>
    <property type="match status" value="1"/>
</dbReference>
<evidence type="ECO:0000256" key="2">
    <source>
        <dbReference type="ARBA" id="ARBA00022525"/>
    </source>
</evidence>
<protein>
    <recommendedName>
        <fullName evidence="4">Flagellin</fullName>
    </recommendedName>
</protein>
<evidence type="ECO:0000313" key="8">
    <source>
        <dbReference type="Proteomes" id="UP000604481"/>
    </source>
</evidence>
<dbReference type="InterPro" id="IPR046358">
    <property type="entry name" value="Flagellin_C"/>
</dbReference>
<feature type="domain" description="Flagellin N-terminal" evidence="5">
    <location>
        <begin position="5"/>
        <end position="142"/>
    </location>
</feature>
<organism evidence="7 8">
    <name type="scientific">Chitinilyticum piscinae</name>
    <dbReference type="NCBI Taxonomy" id="2866724"/>
    <lineage>
        <taxon>Bacteria</taxon>
        <taxon>Pseudomonadati</taxon>
        <taxon>Pseudomonadota</taxon>
        <taxon>Betaproteobacteria</taxon>
        <taxon>Neisseriales</taxon>
        <taxon>Chitinibacteraceae</taxon>
        <taxon>Chitinilyticum</taxon>
    </lineage>
</organism>
<dbReference type="Gene3D" id="1.20.1330.10">
    <property type="entry name" value="f41 fragment of flagellin, N-terminal domain"/>
    <property type="match status" value="1"/>
</dbReference>
<evidence type="ECO:0000259" key="6">
    <source>
        <dbReference type="Pfam" id="PF00700"/>
    </source>
</evidence>
<comment type="similarity">
    <text evidence="1 4">Belongs to the bacterial flagellin family.</text>
</comment>
<evidence type="ECO:0000259" key="5">
    <source>
        <dbReference type="Pfam" id="PF00669"/>
    </source>
</evidence>
<dbReference type="PANTHER" id="PTHR42792">
    <property type="entry name" value="FLAGELLIN"/>
    <property type="match status" value="1"/>
</dbReference>
<dbReference type="Gene3D" id="2.170.280.10">
    <property type="entry name" value="f41 fragment of flagellin, middle domain"/>
    <property type="match status" value="1"/>
</dbReference>
<dbReference type="GO" id="GO:0005576">
    <property type="term" value="C:extracellular region"/>
    <property type="evidence" value="ECO:0007669"/>
    <property type="project" value="UniProtKB-SubCell"/>
</dbReference>
<dbReference type="EMBL" id="JADFUA010000002">
    <property type="protein sequence ID" value="MBE9608823.1"/>
    <property type="molecule type" value="Genomic_DNA"/>
</dbReference>
<name>A0A8J7FG85_9NEIS</name>
<keyword evidence="7" id="KW-0966">Cell projection</keyword>
<comment type="caution">
    <text evidence="7">The sequence shown here is derived from an EMBL/GenBank/DDBJ whole genome shotgun (WGS) entry which is preliminary data.</text>
</comment>
<dbReference type="GO" id="GO:0009288">
    <property type="term" value="C:bacterial-type flagellum"/>
    <property type="evidence" value="ECO:0007669"/>
    <property type="project" value="UniProtKB-SubCell"/>
</dbReference>
<sequence>MMQVIQTNVPSLNSQNTLAKTNSGMATAMQRLSSGMRINSAKDDAAGLAISDRMSSQINGLDQARRNANDGISLAQTAEGALQSSGDILQRIRQLAVQSANGSNSGSDRQALQAEVSNLVTELDRIAGSTNFNGLNLLDGSNGSLDFQVGANAYQTINVSTSDVRTSKYGLNTLATSALAAVALTTTTGGTKLTNGTLVINGLTSASLTVGSLDSAKDLADKINSKSEITGVTASAQTFAKLTFTSSGSNTISLKSNNSTAVNVTFNLGAGLDAAEDFTQAVSEINKRSSETGVTAKVGDDGKSIELQNGNGNSIAVSSTQVATLTTGTRLASGHITYSAAGLATTGLTFGAEAQGTVTLDATNGFSLAGAANANFLGTNSDATNTVNTISVGTAQDAAMAIRVVDAALGNIDSIRANYGAIQNRFETTIQNLATTSQNLSASRSRIRDTDYAAETANLAKSQVLQQAGTAMLAQANALPQQVLTLLRG</sequence>
<dbReference type="SUPFAM" id="SSF64518">
    <property type="entry name" value="Phase 1 flagellin"/>
    <property type="match status" value="1"/>
</dbReference>
<accession>A0A8J7FG85</accession>
<dbReference type="InterPro" id="IPR042187">
    <property type="entry name" value="Flagellin_C_sub2"/>
</dbReference>
<dbReference type="Gene3D" id="2.30.220.10">
    <property type="entry name" value="f41 fragment of flagellin, C-terminal domain"/>
    <property type="match status" value="1"/>
</dbReference>
<evidence type="ECO:0000256" key="4">
    <source>
        <dbReference type="RuleBase" id="RU362073"/>
    </source>
</evidence>
<gene>
    <name evidence="7" type="ORF">INR99_05610</name>
</gene>
<dbReference type="AlphaFoldDB" id="A0A8J7FG85"/>
<keyword evidence="7" id="KW-0282">Flagellum</keyword>
<comment type="function">
    <text evidence="4">Flagellin is the subunit protein which polymerizes to form the filaments of bacterial flagella.</text>
</comment>
<dbReference type="InterPro" id="IPR010810">
    <property type="entry name" value="Flagellin_hook_IN_motif"/>
</dbReference>
<evidence type="ECO:0000256" key="1">
    <source>
        <dbReference type="ARBA" id="ARBA00005709"/>
    </source>
</evidence>
<dbReference type="InterPro" id="IPR001029">
    <property type="entry name" value="Flagellin_N"/>
</dbReference>